<accession>A0A1B0XVI6</accession>
<name>A0A1B0XVI6_9CAUD</name>
<keyword evidence="3" id="KW-1185">Reference proteome</keyword>
<sequence>MKLLVAGSRDFNDYNLLKNKILELNIQPSTIVCGMTRGADMLGYQYGIDNSLKIEKYKPNWNLYGKSAGPIRNKLMADSLNKETDMAIIFWDGISKGSKNMISILDDKKINYKIVYYKEKENE</sequence>
<organism evidence="2 3">
    <name type="scientific">Campylobacter phage PC5</name>
    <dbReference type="NCBI Taxonomy" id="1541690"/>
    <lineage>
        <taxon>Viruses</taxon>
        <taxon>Duplodnaviria</taxon>
        <taxon>Heunggongvirae</taxon>
        <taxon>Uroviricota</taxon>
        <taxon>Caudoviricetes</taxon>
        <taxon>Connertonviridae</taxon>
        <taxon>Fletchervirus</taxon>
        <taxon>Fletchervirus PC5</taxon>
    </lineage>
</organism>
<evidence type="ECO:0000313" key="3">
    <source>
        <dbReference type="Proteomes" id="UP000221511"/>
    </source>
</evidence>
<evidence type="ECO:0000259" key="1">
    <source>
        <dbReference type="Pfam" id="PF10686"/>
    </source>
</evidence>
<proteinExistence type="predicted"/>
<gene>
    <name evidence="2" type="ORF">PC5_00026</name>
</gene>
<feature type="domain" description="YspA cpYpsA-related SLOG" evidence="1">
    <location>
        <begin position="1"/>
        <end position="64"/>
    </location>
</feature>
<dbReference type="InterPro" id="IPR019627">
    <property type="entry name" value="YAcAr"/>
</dbReference>
<dbReference type="EMBL" id="KX229736">
    <property type="protein sequence ID" value="ANH51148.1"/>
    <property type="molecule type" value="Genomic_DNA"/>
</dbReference>
<protein>
    <recommendedName>
        <fullName evidence="1">YspA cpYpsA-related SLOG domain-containing protein</fullName>
    </recommendedName>
</protein>
<evidence type="ECO:0000313" key="2">
    <source>
        <dbReference type="EMBL" id="ANH51148.1"/>
    </source>
</evidence>
<dbReference type="Pfam" id="PF10686">
    <property type="entry name" value="YAcAr"/>
    <property type="match status" value="1"/>
</dbReference>
<reference evidence="2 3" key="1">
    <citation type="submission" date="2016-05" db="EMBL/GenBank/DDBJ databases">
        <title>Campylobacter bacteriophages isolated in Slovenia.</title>
        <authorList>
            <person name="Janez N."/>
            <person name="Peterka M."/>
            <person name="Accetto T."/>
        </authorList>
    </citation>
    <scope>NUCLEOTIDE SEQUENCE [LARGE SCALE GENOMIC DNA]</scope>
</reference>
<dbReference type="Proteomes" id="UP000221511">
    <property type="component" value="Segment"/>
</dbReference>